<feature type="transmembrane region" description="Helical" evidence="1">
    <location>
        <begin position="23"/>
        <end position="44"/>
    </location>
</feature>
<evidence type="ECO:0008006" key="4">
    <source>
        <dbReference type="Google" id="ProtNLM"/>
    </source>
</evidence>
<dbReference type="AlphaFoldDB" id="A0A4Q1C864"/>
<dbReference type="Proteomes" id="UP000290218">
    <property type="component" value="Unassembled WGS sequence"/>
</dbReference>
<gene>
    <name evidence="2" type="ORF">ESB00_03735</name>
</gene>
<organism evidence="2 3">
    <name type="scientific">Oleiharenicola lentus</name>
    <dbReference type="NCBI Taxonomy" id="2508720"/>
    <lineage>
        <taxon>Bacteria</taxon>
        <taxon>Pseudomonadati</taxon>
        <taxon>Verrucomicrobiota</taxon>
        <taxon>Opitutia</taxon>
        <taxon>Opitutales</taxon>
        <taxon>Opitutaceae</taxon>
        <taxon>Oleiharenicola</taxon>
    </lineage>
</organism>
<keyword evidence="1" id="KW-0812">Transmembrane</keyword>
<protein>
    <recommendedName>
        <fullName evidence="4">Verru_Chthon cassette protein B</fullName>
    </recommendedName>
</protein>
<evidence type="ECO:0000313" key="2">
    <source>
        <dbReference type="EMBL" id="RXK55021.1"/>
    </source>
</evidence>
<dbReference type="RefSeq" id="WP_129046389.1">
    <property type="nucleotide sequence ID" value="NZ_SDHX01000001.1"/>
</dbReference>
<evidence type="ECO:0000313" key="3">
    <source>
        <dbReference type="Proteomes" id="UP000290218"/>
    </source>
</evidence>
<keyword evidence="1" id="KW-1133">Transmembrane helix</keyword>
<sequence>MTTTTHSPDRKLRSIAAFTLSEVIIGASISSFIMVGVLSTFLFLGRSGANVQNYNDMEAQARQALEIFAQDTRQASAITWNSATDVTLTVNTIGIRYYYQPKTASFIRTNNNTGQERTLVTGIVLFDFKAYGITGSALPLTSATELTSASKSTKQLQISLESTRNTRTVARASNTVLSARFILRNKRVTT</sequence>
<accession>A0A4Q1C864</accession>
<proteinExistence type="predicted"/>
<keyword evidence="3" id="KW-1185">Reference proteome</keyword>
<reference evidence="2 3" key="1">
    <citation type="submission" date="2019-01" db="EMBL/GenBank/DDBJ databases">
        <title>Lacunisphaera sp. strain TWA-58.</title>
        <authorList>
            <person name="Chen W.-M."/>
        </authorList>
    </citation>
    <scope>NUCLEOTIDE SEQUENCE [LARGE SCALE GENOMIC DNA]</scope>
    <source>
        <strain evidence="2 3">TWA-58</strain>
    </source>
</reference>
<keyword evidence="1" id="KW-0472">Membrane</keyword>
<comment type="caution">
    <text evidence="2">The sequence shown here is derived from an EMBL/GenBank/DDBJ whole genome shotgun (WGS) entry which is preliminary data.</text>
</comment>
<evidence type="ECO:0000256" key="1">
    <source>
        <dbReference type="SAM" id="Phobius"/>
    </source>
</evidence>
<dbReference type="EMBL" id="SDHX01000001">
    <property type="protein sequence ID" value="RXK55021.1"/>
    <property type="molecule type" value="Genomic_DNA"/>
</dbReference>
<dbReference type="OrthoDB" id="197105at2"/>
<name>A0A4Q1C864_9BACT</name>